<dbReference type="GO" id="GO:0004842">
    <property type="term" value="F:ubiquitin-protein transferase activity"/>
    <property type="evidence" value="ECO:0007669"/>
    <property type="project" value="InterPro"/>
</dbReference>
<evidence type="ECO:0000256" key="1">
    <source>
        <dbReference type="PROSITE-ProRule" id="PRU00175"/>
    </source>
</evidence>
<dbReference type="PROSITE" id="PS50102">
    <property type="entry name" value="RRM"/>
    <property type="match status" value="1"/>
</dbReference>
<keyword evidence="1" id="KW-0479">Metal-binding</keyword>
<reference evidence="5 6" key="1">
    <citation type="submission" date="2019-05" db="EMBL/GenBank/DDBJ databases">
        <title>The compact genome of Giardia muris reveals important steps in the evolution of intestinal protozoan parasites.</title>
        <authorList>
            <person name="Xu F."/>
            <person name="Jimenez-Gonzalez A."/>
            <person name="Einarsson E."/>
            <person name="Astvaldsson A."/>
            <person name="Peirasmaki D."/>
            <person name="Eckmann L."/>
            <person name="Andersson J.O."/>
            <person name="Svard S.G."/>
            <person name="Jerlstrom-Hultqvist J."/>
        </authorList>
    </citation>
    <scope>NUCLEOTIDE SEQUENCE [LARGE SCALE GENOMIC DNA]</scope>
    <source>
        <strain evidence="5 6">Roberts-Thomson</strain>
    </source>
</reference>
<dbReference type="VEuPathDB" id="GiardiaDB:GMRT_15589"/>
<dbReference type="InterPro" id="IPR013083">
    <property type="entry name" value="Znf_RING/FYVE/PHD"/>
</dbReference>
<dbReference type="GO" id="GO:0003723">
    <property type="term" value="F:RNA binding"/>
    <property type="evidence" value="ECO:0007669"/>
    <property type="project" value="UniProtKB-UniRule"/>
</dbReference>
<keyword evidence="6" id="KW-1185">Reference proteome</keyword>
<feature type="domain" description="RRM" evidence="4">
    <location>
        <begin position="115"/>
        <end position="195"/>
    </location>
</feature>
<dbReference type="InterPro" id="IPR012677">
    <property type="entry name" value="Nucleotide-bd_a/b_plait_sf"/>
</dbReference>
<dbReference type="PANTHER" id="PTHR12603">
    <property type="entry name" value="CCR4-NOT TRANSCRIPTION COMPLEX RELATED"/>
    <property type="match status" value="1"/>
</dbReference>
<dbReference type="GO" id="GO:0016567">
    <property type="term" value="P:protein ubiquitination"/>
    <property type="evidence" value="ECO:0007669"/>
    <property type="project" value="TreeGrafter"/>
</dbReference>
<evidence type="ECO:0000313" key="5">
    <source>
        <dbReference type="EMBL" id="TNJ28820.1"/>
    </source>
</evidence>
<evidence type="ECO:0000256" key="2">
    <source>
        <dbReference type="PROSITE-ProRule" id="PRU00176"/>
    </source>
</evidence>
<keyword evidence="2" id="KW-0694">RNA-binding</keyword>
<dbReference type="SUPFAM" id="SSF57850">
    <property type="entry name" value="RING/U-box"/>
    <property type="match status" value="1"/>
</dbReference>
<dbReference type="Pfam" id="PF14570">
    <property type="entry name" value="zf-RING_4"/>
    <property type="match status" value="1"/>
</dbReference>
<dbReference type="SMART" id="SM00360">
    <property type="entry name" value="RRM"/>
    <property type="match status" value="1"/>
</dbReference>
<dbReference type="InterPro" id="IPR035979">
    <property type="entry name" value="RBD_domain_sf"/>
</dbReference>
<comment type="caution">
    <text evidence="5">The sequence shown here is derived from an EMBL/GenBank/DDBJ whole genome shotgun (WGS) entry which is preliminary data.</text>
</comment>
<feature type="domain" description="RING-type" evidence="3">
    <location>
        <begin position="12"/>
        <end position="53"/>
    </location>
</feature>
<dbReference type="OrthoDB" id="1923159at2759"/>
<dbReference type="EMBL" id="VDLU01000002">
    <property type="protein sequence ID" value="TNJ28820.1"/>
    <property type="molecule type" value="Genomic_DNA"/>
</dbReference>
<dbReference type="InterPro" id="IPR001841">
    <property type="entry name" value="Znf_RING"/>
</dbReference>
<dbReference type="Proteomes" id="UP000315496">
    <property type="component" value="Chromosome 2"/>
</dbReference>
<evidence type="ECO:0000259" key="3">
    <source>
        <dbReference type="PROSITE" id="PS50089"/>
    </source>
</evidence>
<dbReference type="Gene3D" id="3.30.40.10">
    <property type="entry name" value="Zinc/RING finger domain, C3HC4 (zinc finger)"/>
    <property type="match status" value="1"/>
</dbReference>
<dbReference type="GO" id="GO:0030014">
    <property type="term" value="C:CCR4-NOT complex"/>
    <property type="evidence" value="ECO:0007669"/>
    <property type="project" value="InterPro"/>
</dbReference>
<name>A0A4Z1SSS1_GIAMU</name>
<dbReference type="Pfam" id="PF00076">
    <property type="entry name" value="RRM_1"/>
    <property type="match status" value="1"/>
</dbReference>
<dbReference type="SUPFAM" id="SSF54928">
    <property type="entry name" value="RNA-binding domain, RBD"/>
    <property type="match status" value="1"/>
</dbReference>
<dbReference type="GO" id="GO:0008270">
    <property type="term" value="F:zinc ion binding"/>
    <property type="evidence" value="ECO:0007669"/>
    <property type="project" value="UniProtKB-KW"/>
</dbReference>
<evidence type="ECO:0000259" key="4">
    <source>
        <dbReference type="PROSITE" id="PS50102"/>
    </source>
</evidence>
<dbReference type="AlphaFoldDB" id="A0A4Z1SSS1"/>
<sequence>MNDNGSDGTELCPLCCNELNSEDERLFFPCPCNFQVCAFCFARIQDRDCPHCRTPYAKGNYRTLTPAEFAVQFPHRVRRQQAGKHTAARSSGMDILCATSIPRSELPHVRVLQTNLVYVTGVTNSLTTDELKSPLFFGRYGHITKLVAKPGQYTNRSTQALYITYTHKESAHECIISATDTYLGGHLLKCSFGTTKFCNAFLENRTCVNRECMFLHEVRPDQVVFTENDMSHKKRFNEQTHPRVPSNRITYAENQGQLNGLPPSWTKEQFKKSCANSTANVSVEARTRRVLPQELLNAFALKFSSLQIGMVPIMLPPAQMAQ</sequence>
<keyword evidence="1" id="KW-0863">Zinc-finger</keyword>
<dbReference type="PANTHER" id="PTHR12603:SF0">
    <property type="entry name" value="CCR4-NOT TRANSCRIPTION COMPLEX SUBUNIT 4"/>
    <property type="match status" value="1"/>
</dbReference>
<evidence type="ECO:0000313" key="6">
    <source>
        <dbReference type="Proteomes" id="UP000315496"/>
    </source>
</evidence>
<dbReference type="Gene3D" id="3.30.70.330">
    <property type="match status" value="1"/>
</dbReference>
<dbReference type="InterPro" id="IPR039780">
    <property type="entry name" value="Mot2"/>
</dbReference>
<keyword evidence="1" id="KW-0862">Zinc</keyword>
<dbReference type="InterPro" id="IPR000504">
    <property type="entry name" value="RRM_dom"/>
</dbReference>
<protein>
    <submittedName>
        <fullName evidence="5">Putative Transcriptional repressor NOT4Hp</fullName>
    </submittedName>
</protein>
<dbReference type="PROSITE" id="PS50089">
    <property type="entry name" value="ZF_RING_2"/>
    <property type="match status" value="1"/>
</dbReference>
<gene>
    <name evidence="5" type="ORF">GMRT_15589</name>
</gene>
<organism evidence="5 6">
    <name type="scientific">Giardia muris</name>
    <dbReference type="NCBI Taxonomy" id="5742"/>
    <lineage>
        <taxon>Eukaryota</taxon>
        <taxon>Metamonada</taxon>
        <taxon>Diplomonadida</taxon>
        <taxon>Hexamitidae</taxon>
        <taxon>Giardiinae</taxon>
        <taxon>Giardia</taxon>
    </lineage>
</organism>
<proteinExistence type="predicted"/>
<accession>A0A4Z1SSS1</accession>